<protein>
    <recommendedName>
        <fullName evidence="2">MIF4G domain-containing protein</fullName>
    </recommendedName>
</protein>
<accession>A0A6C0C6X6</accession>
<dbReference type="EMBL" id="MN739349">
    <property type="protein sequence ID" value="QHS99861.1"/>
    <property type="molecule type" value="Genomic_DNA"/>
</dbReference>
<organism evidence="1">
    <name type="scientific">viral metagenome</name>
    <dbReference type="NCBI Taxonomy" id="1070528"/>
    <lineage>
        <taxon>unclassified sequences</taxon>
        <taxon>metagenomes</taxon>
        <taxon>organismal metagenomes</taxon>
    </lineage>
</organism>
<proteinExistence type="predicted"/>
<dbReference type="AlphaFoldDB" id="A0A6C0C6X6"/>
<name>A0A6C0C6X6_9ZZZZ</name>
<sequence>MLELSEEEVNELISSDKFIGDYNNYKKNIDVDKLRNFFDDIETNKNYFRLNIKKSKRFQNKNNDTLTIKNITSNINKCTDENISEIIKLIVSDINKNKHLINLVVENILEKCILHHTYIHIYIQILEEINKHENIIRIMNNTLNKYYKFIFEENVSVSDNVYDNLCNENKRNDNKIGYLMLMTYLDKNNIVKNKLDNLFKNIFGNILEKENDEIFKLLNCIYNICLISTDYMKNYLEIIKLLKNKQYNSKVRCKVMDIEDIFKV</sequence>
<evidence type="ECO:0000313" key="1">
    <source>
        <dbReference type="EMBL" id="QHS99861.1"/>
    </source>
</evidence>
<reference evidence="1" key="1">
    <citation type="journal article" date="2020" name="Nature">
        <title>Giant virus diversity and host interactions through global metagenomics.</title>
        <authorList>
            <person name="Schulz F."/>
            <person name="Roux S."/>
            <person name="Paez-Espino D."/>
            <person name="Jungbluth S."/>
            <person name="Walsh D.A."/>
            <person name="Denef V.J."/>
            <person name="McMahon K.D."/>
            <person name="Konstantinidis K.T."/>
            <person name="Eloe-Fadrosh E.A."/>
            <person name="Kyrpides N.C."/>
            <person name="Woyke T."/>
        </authorList>
    </citation>
    <scope>NUCLEOTIDE SEQUENCE</scope>
    <source>
        <strain evidence="1">GVMAG-M-3300020187-37</strain>
    </source>
</reference>
<evidence type="ECO:0008006" key="2">
    <source>
        <dbReference type="Google" id="ProtNLM"/>
    </source>
</evidence>